<accession>A0A348APN7</accession>
<dbReference type="Pfam" id="PF13672">
    <property type="entry name" value="PP2C_2"/>
    <property type="match status" value="1"/>
</dbReference>
<dbReference type="KEGG" id="mana:MAMMFC1_03744"/>
<organism evidence="2 3">
    <name type="scientific">Methylomusa anaerophila</name>
    <dbReference type="NCBI Taxonomy" id="1930071"/>
    <lineage>
        <taxon>Bacteria</taxon>
        <taxon>Bacillati</taxon>
        <taxon>Bacillota</taxon>
        <taxon>Negativicutes</taxon>
        <taxon>Selenomonadales</taxon>
        <taxon>Sporomusaceae</taxon>
        <taxon>Methylomusa</taxon>
    </lineage>
</organism>
<dbReference type="SMART" id="SM00332">
    <property type="entry name" value="PP2Cc"/>
    <property type="match status" value="1"/>
</dbReference>
<evidence type="ECO:0000313" key="3">
    <source>
        <dbReference type="Proteomes" id="UP000276437"/>
    </source>
</evidence>
<reference evidence="2 3" key="1">
    <citation type="journal article" date="2018" name="Int. J. Syst. Evol. Microbiol.">
        <title>Methylomusa anaerophila gen. nov., sp. nov., an anaerobic methanol-utilizing bacterium isolated from a microbial fuel cell.</title>
        <authorList>
            <person name="Amano N."/>
            <person name="Yamamuro A."/>
            <person name="Miyahara M."/>
            <person name="Kouzuma A."/>
            <person name="Abe T."/>
            <person name="Watanabe K."/>
        </authorList>
    </citation>
    <scope>NUCLEOTIDE SEQUENCE [LARGE SCALE GENOMIC DNA]</scope>
    <source>
        <strain evidence="2 3">MMFC1</strain>
    </source>
</reference>
<name>A0A348APN7_9FIRM</name>
<gene>
    <name evidence="2" type="primary">stp_4</name>
    <name evidence="2" type="ORF">MAMMFC1_03744</name>
</gene>
<dbReference type="Gene3D" id="3.60.40.10">
    <property type="entry name" value="PPM-type phosphatase domain"/>
    <property type="match status" value="1"/>
</dbReference>
<evidence type="ECO:0000259" key="1">
    <source>
        <dbReference type="PROSITE" id="PS51746"/>
    </source>
</evidence>
<dbReference type="PANTHER" id="PTHR47992">
    <property type="entry name" value="PROTEIN PHOSPHATASE"/>
    <property type="match status" value="1"/>
</dbReference>
<dbReference type="InterPro" id="IPR015655">
    <property type="entry name" value="PP2C"/>
</dbReference>
<dbReference type="Proteomes" id="UP000276437">
    <property type="component" value="Chromosome"/>
</dbReference>
<proteinExistence type="predicted"/>
<dbReference type="EC" id="3.1.3.16" evidence="2"/>
<protein>
    <submittedName>
        <fullName evidence="2">Serine/threonine phosphatase stp</fullName>
        <ecNumber evidence="2">3.1.3.16</ecNumber>
    </submittedName>
</protein>
<feature type="domain" description="PPM-type phosphatase" evidence="1">
    <location>
        <begin position="2"/>
        <end position="236"/>
    </location>
</feature>
<dbReference type="PROSITE" id="PS51746">
    <property type="entry name" value="PPM_2"/>
    <property type="match status" value="1"/>
</dbReference>
<dbReference type="InterPro" id="IPR036457">
    <property type="entry name" value="PPM-type-like_dom_sf"/>
</dbReference>
<sequence length="238" mass="26509">MLAYAGTDIGLLRKTNEDSYIYSPPHLFVVADGMGGHVAGEIASNLGANTINEYIKKCSNISEWEQVLLSAIAHANMMIYQMAQCKIECSGMGTTITSIYIDNKDVYWGHVGDSRLYFIRNNRLQQITTDHSLVWELVQSGSITNEEAQVHPHRNILTRAVGTSEEIRIDTGKLEWRQGDSLLLCTDGLTNMVSENTIQETINMHPADAEAVVNALIQRANLSGGHDNITVIYIYYEK</sequence>
<dbReference type="InterPro" id="IPR001932">
    <property type="entry name" value="PPM-type_phosphatase-like_dom"/>
</dbReference>
<dbReference type="SMART" id="SM00331">
    <property type="entry name" value="PP2C_SIG"/>
    <property type="match status" value="1"/>
</dbReference>
<dbReference type="SUPFAM" id="SSF81606">
    <property type="entry name" value="PP2C-like"/>
    <property type="match status" value="1"/>
</dbReference>
<dbReference type="OrthoDB" id="9801841at2"/>
<dbReference type="CDD" id="cd00143">
    <property type="entry name" value="PP2Cc"/>
    <property type="match status" value="1"/>
</dbReference>
<dbReference type="AlphaFoldDB" id="A0A348APN7"/>
<keyword evidence="2" id="KW-0378">Hydrolase</keyword>
<evidence type="ECO:0000313" key="2">
    <source>
        <dbReference type="EMBL" id="BBB93035.1"/>
    </source>
</evidence>
<dbReference type="GO" id="GO:0004722">
    <property type="term" value="F:protein serine/threonine phosphatase activity"/>
    <property type="evidence" value="ECO:0007669"/>
    <property type="project" value="UniProtKB-EC"/>
</dbReference>
<dbReference type="NCBIfam" id="NF033484">
    <property type="entry name" value="Stp1_PP2C_phos"/>
    <property type="match status" value="1"/>
</dbReference>
<keyword evidence="3" id="KW-1185">Reference proteome</keyword>
<dbReference type="EMBL" id="AP018449">
    <property type="protein sequence ID" value="BBB93035.1"/>
    <property type="molecule type" value="Genomic_DNA"/>
</dbReference>
<dbReference type="RefSeq" id="WP_126309916.1">
    <property type="nucleotide sequence ID" value="NZ_AP018449.1"/>
</dbReference>